<dbReference type="GO" id="GO:0006396">
    <property type="term" value="P:RNA processing"/>
    <property type="evidence" value="ECO:0007669"/>
    <property type="project" value="InterPro"/>
</dbReference>
<evidence type="ECO:0000256" key="7">
    <source>
        <dbReference type="SAM" id="MobiDB-lite"/>
    </source>
</evidence>
<comment type="similarity">
    <text evidence="2">Belongs to the MscS (TC 1.A.23) family.</text>
</comment>
<evidence type="ECO:0000256" key="5">
    <source>
        <dbReference type="ARBA" id="ARBA00022989"/>
    </source>
</evidence>
<dbReference type="Pfam" id="PF21088">
    <property type="entry name" value="MS_channel_1st"/>
    <property type="match status" value="1"/>
</dbReference>
<dbReference type="InterPro" id="IPR023408">
    <property type="entry name" value="MscS_beta-dom_sf"/>
</dbReference>
<feature type="region of interest" description="Disordered" evidence="7">
    <location>
        <begin position="359"/>
        <end position="378"/>
    </location>
</feature>
<feature type="transmembrane region" description="Helical" evidence="8">
    <location>
        <begin position="68"/>
        <end position="93"/>
    </location>
</feature>
<dbReference type="GO" id="GO:0008381">
    <property type="term" value="F:mechanosensitive monoatomic ion channel activity"/>
    <property type="evidence" value="ECO:0007669"/>
    <property type="project" value="UniProtKB-ARBA"/>
</dbReference>
<dbReference type="InterPro" id="IPR011066">
    <property type="entry name" value="MscS_channel_C_sf"/>
</dbReference>
<evidence type="ECO:0000313" key="10">
    <source>
        <dbReference type="EMBL" id="NEN25770.1"/>
    </source>
</evidence>
<dbReference type="Gene3D" id="3.30.70.100">
    <property type="match status" value="1"/>
</dbReference>
<evidence type="ECO:0000256" key="8">
    <source>
        <dbReference type="SAM" id="Phobius"/>
    </source>
</evidence>
<accession>A0A7K3WVS5</accession>
<comment type="caution">
    <text evidence="10">The sequence shown here is derived from an EMBL/GenBank/DDBJ whole genome shotgun (WGS) entry which is preliminary data.</text>
</comment>
<protein>
    <submittedName>
        <fullName evidence="10">Mechanosensitive ion channel</fullName>
    </submittedName>
</protein>
<dbReference type="GO" id="GO:0005886">
    <property type="term" value="C:plasma membrane"/>
    <property type="evidence" value="ECO:0007669"/>
    <property type="project" value="UniProtKB-SubCell"/>
</dbReference>
<feature type="transmembrane region" description="Helical" evidence="8">
    <location>
        <begin position="105"/>
        <end position="129"/>
    </location>
</feature>
<dbReference type="InterPro" id="IPR010920">
    <property type="entry name" value="LSM_dom_sf"/>
</dbReference>
<proteinExistence type="inferred from homology"/>
<dbReference type="PANTHER" id="PTHR30347">
    <property type="entry name" value="POTASSIUM CHANNEL RELATED"/>
    <property type="match status" value="1"/>
</dbReference>
<dbReference type="SUPFAM" id="SSF82689">
    <property type="entry name" value="Mechanosensitive channel protein MscS (YggB), C-terminal domain"/>
    <property type="match status" value="1"/>
</dbReference>
<dbReference type="AlphaFoldDB" id="A0A7K3WVS5"/>
<comment type="subcellular location">
    <subcellularLocation>
        <location evidence="1">Cell membrane</location>
        <topology evidence="1">Multi-pass membrane protein</topology>
    </subcellularLocation>
</comment>
<keyword evidence="6 8" id="KW-0472">Membrane</keyword>
<dbReference type="SUPFAM" id="SSF50182">
    <property type="entry name" value="Sm-like ribonucleoproteins"/>
    <property type="match status" value="1"/>
</dbReference>
<keyword evidence="4 8" id="KW-0812">Transmembrane</keyword>
<feature type="transmembrane region" description="Helical" evidence="8">
    <location>
        <begin position="150"/>
        <end position="167"/>
    </location>
</feature>
<evidence type="ECO:0000256" key="4">
    <source>
        <dbReference type="ARBA" id="ARBA00022692"/>
    </source>
</evidence>
<dbReference type="InterPro" id="IPR049278">
    <property type="entry name" value="MS_channel_C"/>
</dbReference>
<feature type="transmembrane region" description="Helical" evidence="8">
    <location>
        <begin position="14"/>
        <end position="36"/>
    </location>
</feature>
<reference evidence="10 11" key="1">
    <citation type="submission" date="2020-02" db="EMBL/GenBank/DDBJ databases">
        <title>Out from the shadows clarifying the taxonomy of the family Cryomorphaceae and related taxa by utilizing the GTDB taxonomic framework.</title>
        <authorList>
            <person name="Bowman J.P."/>
        </authorList>
    </citation>
    <scope>NUCLEOTIDE SEQUENCE [LARGE SCALE GENOMIC DNA]</scope>
    <source>
        <strain evidence="10 11">QSSC 1-22</strain>
    </source>
</reference>
<name>A0A7K3WVS5_9FLAO</name>
<keyword evidence="5 8" id="KW-1133">Transmembrane helix</keyword>
<dbReference type="Gene3D" id="1.10.287.1260">
    <property type="match status" value="1"/>
</dbReference>
<evidence type="ECO:0000256" key="2">
    <source>
        <dbReference type="ARBA" id="ARBA00008017"/>
    </source>
</evidence>
<dbReference type="Gene3D" id="2.30.30.60">
    <property type="match status" value="1"/>
</dbReference>
<evidence type="ECO:0000259" key="9">
    <source>
        <dbReference type="PROSITE" id="PS50142"/>
    </source>
</evidence>
<evidence type="ECO:0000256" key="3">
    <source>
        <dbReference type="ARBA" id="ARBA00022475"/>
    </source>
</evidence>
<feature type="domain" description="RNase III" evidence="9">
    <location>
        <begin position="262"/>
        <end position="316"/>
    </location>
</feature>
<dbReference type="InterPro" id="IPR000999">
    <property type="entry name" value="RNase_III_dom"/>
</dbReference>
<evidence type="ECO:0000256" key="1">
    <source>
        <dbReference type="ARBA" id="ARBA00004651"/>
    </source>
</evidence>
<gene>
    <name evidence="10" type="ORF">G3O08_19960</name>
</gene>
<keyword evidence="11" id="KW-1185">Reference proteome</keyword>
<dbReference type="Pfam" id="PF21082">
    <property type="entry name" value="MS_channel_3rd"/>
    <property type="match status" value="1"/>
</dbReference>
<dbReference type="SUPFAM" id="SSF82861">
    <property type="entry name" value="Mechanosensitive channel protein MscS (YggB), transmembrane region"/>
    <property type="match status" value="1"/>
</dbReference>
<keyword evidence="3" id="KW-1003">Cell membrane</keyword>
<dbReference type="EMBL" id="JAAGVY010000077">
    <property type="protein sequence ID" value="NEN25770.1"/>
    <property type="molecule type" value="Genomic_DNA"/>
</dbReference>
<dbReference type="InterPro" id="IPR049142">
    <property type="entry name" value="MS_channel_1st"/>
</dbReference>
<sequence length="378" mass="43321">MSDFFNYSFYNLDVFNFTIGNILIVLLIIVVTKLLLRIYRIFVHKRIRALDVFDYEKEQIFLKVGRSIIIVLSIVVSIWSLGLSDLVALIFGFELVRAYDISITLGKIMLIILVIIVTRVLSRLVRILLKKNFSRKTWIDEGKEYTVYKLTKYALYGVGLLIALNSIGINMKLILAGAGALLVGLGFGLQYLFYDIISGLIILFEGPVKVGDVIEVEGLVARVQQIDIRTSKVMTRDGKYIIIPNSKLTGERVVNWTHGATLTRFNIKIGVGFKSDTALVKDILYNCALRHPDVSKNREIIVRFENFGESTLDFVVFFWAKKTWVVETLQSEIRFDINRQFRKHGIDISYPQRDLHFKTTSPDFHFPNGPKEPEKPQE</sequence>
<dbReference type="Proteomes" id="UP000486602">
    <property type="component" value="Unassembled WGS sequence"/>
</dbReference>
<evidence type="ECO:0000313" key="11">
    <source>
        <dbReference type="Proteomes" id="UP000486602"/>
    </source>
</evidence>
<dbReference type="RefSeq" id="WP_163287216.1">
    <property type="nucleotide sequence ID" value="NZ_JAAGVY010000077.1"/>
</dbReference>
<dbReference type="PROSITE" id="PS50142">
    <property type="entry name" value="RNASE_3_2"/>
    <property type="match status" value="1"/>
</dbReference>
<evidence type="ECO:0000256" key="6">
    <source>
        <dbReference type="ARBA" id="ARBA00023136"/>
    </source>
</evidence>
<dbReference type="InterPro" id="IPR006685">
    <property type="entry name" value="MscS_channel_2nd"/>
</dbReference>
<feature type="transmembrane region" description="Helical" evidence="8">
    <location>
        <begin position="173"/>
        <end position="194"/>
    </location>
</feature>
<dbReference type="Pfam" id="PF00924">
    <property type="entry name" value="MS_channel_2nd"/>
    <property type="match status" value="1"/>
</dbReference>
<dbReference type="GO" id="GO:0004525">
    <property type="term" value="F:ribonuclease III activity"/>
    <property type="evidence" value="ECO:0007669"/>
    <property type="project" value="InterPro"/>
</dbReference>
<organism evidence="10 11">
    <name type="scientific">Cryomorpha ignava</name>
    <dbReference type="NCBI Taxonomy" id="101383"/>
    <lineage>
        <taxon>Bacteria</taxon>
        <taxon>Pseudomonadati</taxon>
        <taxon>Bacteroidota</taxon>
        <taxon>Flavobacteriia</taxon>
        <taxon>Flavobacteriales</taxon>
        <taxon>Cryomorphaceae</taxon>
        <taxon>Cryomorpha</taxon>
    </lineage>
</organism>
<dbReference type="PANTHER" id="PTHR30347:SF1">
    <property type="entry name" value="MECHANOSENSITIVE CHANNEL MSCK"/>
    <property type="match status" value="1"/>
</dbReference>
<dbReference type="InterPro" id="IPR011014">
    <property type="entry name" value="MscS_channel_TM-2"/>
</dbReference>
<dbReference type="InterPro" id="IPR052702">
    <property type="entry name" value="MscS-like_channel"/>
</dbReference>